<evidence type="ECO:0000313" key="3">
    <source>
        <dbReference type="EMBL" id="QJR31053.1"/>
    </source>
</evidence>
<dbReference type="Pfam" id="PF03795">
    <property type="entry name" value="YCII"/>
    <property type="match status" value="1"/>
</dbReference>
<dbReference type="PANTHER" id="PTHR35174">
    <property type="entry name" value="BLL7171 PROTEIN-RELATED"/>
    <property type="match status" value="1"/>
</dbReference>
<evidence type="ECO:0000313" key="4">
    <source>
        <dbReference type="Proteomes" id="UP000501130"/>
    </source>
</evidence>
<dbReference type="PANTHER" id="PTHR35174:SF3">
    <property type="entry name" value="BLL7171 PROTEIN"/>
    <property type="match status" value="1"/>
</dbReference>
<dbReference type="InterPro" id="IPR005545">
    <property type="entry name" value="YCII"/>
</dbReference>
<evidence type="ECO:0000259" key="2">
    <source>
        <dbReference type="Pfam" id="PF03795"/>
    </source>
</evidence>
<feature type="domain" description="YCII-related" evidence="2">
    <location>
        <begin position="1"/>
        <end position="114"/>
    </location>
</feature>
<dbReference type="InterPro" id="IPR011008">
    <property type="entry name" value="Dimeric_a/b-barrel"/>
</dbReference>
<reference evidence="3 4" key="1">
    <citation type="submission" date="2020-05" db="EMBL/GenBank/DDBJ databases">
        <title>Compete genome of Limnobacter sp. SAORIC-580.</title>
        <authorList>
            <person name="Song J."/>
            <person name="Cho J.-C."/>
        </authorList>
    </citation>
    <scope>NUCLEOTIDE SEQUENCE [LARGE SCALE GENOMIC DNA]</scope>
    <source>
        <strain evidence="3 4">SAORIC-580</strain>
    </source>
</reference>
<organism evidence="3 4">
    <name type="scientific">Limnobacter profundi</name>
    <dbReference type="NCBI Taxonomy" id="2732163"/>
    <lineage>
        <taxon>Bacteria</taxon>
        <taxon>Pseudomonadati</taxon>
        <taxon>Pseudomonadota</taxon>
        <taxon>Betaproteobacteria</taxon>
        <taxon>Burkholderiales</taxon>
        <taxon>Burkholderiaceae</taxon>
        <taxon>Limnobacter</taxon>
    </lineage>
</organism>
<evidence type="ECO:0000256" key="1">
    <source>
        <dbReference type="ARBA" id="ARBA00007689"/>
    </source>
</evidence>
<proteinExistence type="inferred from homology"/>
<gene>
    <name evidence="3" type="ORF">HKT17_03970</name>
</gene>
<dbReference type="SUPFAM" id="SSF54909">
    <property type="entry name" value="Dimeric alpha+beta barrel"/>
    <property type="match status" value="1"/>
</dbReference>
<dbReference type="EMBL" id="CP053084">
    <property type="protein sequence ID" value="QJR31053.1"/>
    <property type="molecule type" value="Genomic_DNA"/>
</dbReference>
<keyword evidence="4" id="KW-1185">Reference proteome</keyword>
<comment type="similarity">
    <text evidence="1">Belongs to the YciI family.</text>
</comment>
<accession>A0ABX6NA62</accession>
<dbReference type="Proteomes" id="UP000501130">
    <property type="component" value="Chromosome"/>
</dbReference>
<name>A0ABX6NA62_9BURK</name>
<sequence length="124" mass="14143">MKYLCLAHEEEALFKAMPHEEWLALRQETLSYVESLKASGHLITTHALQSANHGVLVRVRNQRLVTTDGPFVETKEQLGGIFLIEAHDFNEALRIASQWPSARLGTIEIRPIEESLREDCRYGD</sequence>
<dbReference type="Gene3D" id="3.30.70.1060">
    <property type="entry name" value="Dimeric alpha+beta barrel"/>
    <property type="match status" value="1"/>
</dbReference>
<protein>
    <submittedName>
        <fullName evidence="3">YciI family protein</fullName>
    </submittedName>
</protein>